<protein>
    <submittedName>
        <fullName evidence="1">Haloacid dehalogenase-like hydrolase</fullName>
    </submittedName>
</protein>
<dbReference type="NCBIfam" id="TIGR01509">
    <property type="entry name" value="HAD-SF-IA-v3"/>
    <property type="match status" value="1"/>
</dbReference>
<proteinExistence type="predicted"/>
<keyword evidence="1" id="KW-0378">Hydrolase</keyword>
<sequence length="214" mass="23548">MRVECILFDAMGVIFPVGDDTNDILVPFVQARNPDITSEEINALYSDASLGLISPETFWWKCRIPGAAPEALEESYLSSFPAPDKAFFPLAETLRQSGFRLAMLSNDIGPWSAYLRKKSGLDALLECSVISGDVGIRKPDAGIYQYALEKLACRPEACLFIDDRMKNLLPAREMGIQVLRFAWESGLPDMGSGIPSISRLGDLPAVLRDLSESL</sequence>
<dbReference type="SUPFAM" id="SSF56784">
    <property type="entry name" value="HAD-like"/>
    <property type="match status" value="1"/>
</dbReference>
<dbReference type="EMBL" id="FWXW01000010">
    <property type="protein sequence ID" value="SMC85718.1"/>
    <property type="molecule type" value="Genomic_DNA"/>
</dbReference>
<dbReference type="InterPro" id="IPR023214">
    <property type="entry name" value="HAD_sf"/>
</dbReference>
<dbReference type="Pfam" id="PF00702">
    <property type="entry name" value="Hydrolase"/>
    <property type="match status" value="1"/>
</dbReference>
<dbReference type="AlphaFoldDB" id="A0A1W2CM54"/>
<dbReference type="InterPro" id="IPR036412">
    <property type="entry name" value="HAD-like_sf"/>
</dbReference>
<reference evidence="1 2" key="1">
    <citation type="submission" date="2017-04" db="EMBL/GenBank/DDBJ databases">
        <authorList>
            <person name="Afonso C.L."/>
            <person name="Miller P.J."/>
            <person name="Scott M.A."/>
            <person name="Spackman E."/>
            <person name="Goraichik I."/>
            <person name="Dimitrov K.M."/>
            <person name="Suarez D.L."/>
            <person name="Swayne D.E."/>
        </authorList>
    </citation>
    <scope>NUCLEOTIDE SEQUENCE [LARGE SCALE GENOMIC DNA]</scope>
    <source>
        <strain evidence="1 2">DSM 12816</strain>
    </source>
</reference>
<dbReference type="STRING" id="1122930.SAMN02745168_0063"/>
<dbReference type="SFLD" id="SFLDS00003">
    <property type="entry name" value="Haloacid_Dehalogenase"/>
    <property type="match status" value="1"/>
</dbReference>
<dbReference type="PANTHER" id="PTHR43611:SF3">
    <property type="entry name" value="FLAVIN MONONUCLEOTIDE HYDROLASE 1, CHLOROPLATIC"/>
    <property type="match status" value="1"/>
</dbReference>
<name>A0A1W2CM54_9FIRM</name>
<dbReference type="GO" id="GO:0016787">
    <property type="term" value="F:hydrolase activity"/>
    <property type="evidence" value="ECO:0007669"/>
    <property type="project" value="UniProtKB-KW"/>
</dbReference>
<evidence type="ECO:0000313" key="1">
    <source>
        <dbReference type="EMBL" id="SMC85718.1"/>
    </source>
</evidence>
<dbReference type="InterPro" id="IPR006439">
    <property type="entry name" value="HAD-SF_hydro_IA"/>
</dbReference>
<dbReference type="Proteomes" id="UP000192790">
    <property type="component" value="Unassembled WGS sequence"/>
</dbReference>
<dbReference type="SFLD" id="SFLDG01129">
    <property type="entry name" value="C1.5:_HAD__Beta-PGM__Phosphata"/>
    <property type="match status" value="1"/>
</dbReference>
<dbReference type="Gene3D" id="3.40.50.1000">
    <property type="entry name" value="HAD superfamily/HAD-like"/>
    <property type="match status" value="1"/>
</dbReference>
<accession>A0A1W2CM54</accession>
<keyword evidence="2" id="KW-1185">Reference proteome</keyword>
<dbReference type="RefSeq" id="WP_084235485.1">
    <property type="nucleotide sequence ID" value="NZ_FWXW01000010.1"/>
</dbReference>
<dbReference type="OrthoDB" id="9797415at2"/>
<dbReference type="PANTHER" id="PTHR43611">
    <property type="entry name" value="ALPHA-D-GLUCOSE 1-PHOSPHATE PHOSPHATASE"/>
    <property type="match status" value="1"/>
</dbReference>
<evidence type="ECO:0000313" key="2">
    <source>
        <dbReference type="Proteomes" id="UP000192790"/>
    </source>
</evidence>
<gene>
    <name evidence="1" type="ORF">SAMN02745168_0063</name>
</gene>
<organism evidence="1 2">
    <name type="scientific">Papillibacter cinnamivorans DSM 12816</name>
    <dbReference type="NCBI Taxonomy" id="1122930"/>
    <lineage>
        <taxon>Bacteria</taxon>
        <taxon>Bacillati</taxon>
        <taxon>Bacillota</taxon>
        <taxon>Clostridia</taxon>
        <taxon>Eubacteriales</taxon>
        <taxon>Oscillospiraceae</taxon>
        <taxon>Papillibacter</taxon>
    </lineage>
</organism>
<dbReference type="PRINTS" id="PR00413">
    <property type="entry name" value="HADHALOGNASE"/>
</dbReference>